<name>A0ABV5M2Z6_9ACTN</name>
<comment type="caution">
    <text evidence="2">The sequence shown here is derived from an EMBL/GenBank/DDBJ whole genome shotgun (WGS) entry which is preliminary data.</text>
</comment>
<keyword evidence="3" id="KW-1185">Reference proteome</keyword>
<organism evidence="2 3">
    <name type="scientific">Dactylosporangium vinaceum</name>
    <dbReference type="NCBI Taxonomy" id="53362"/>
    <lineage>
        <taxon>Bacteria</taxon>
        <taxon>Bacillati</taxon>
        <taxon>Actinomycetota</taxon>
        <taxon>Actinomycetes</taxon>
        <taxon>Micromonosporales</taxon>
        <taxon>Micromonosporaceae</taxon>
        <taxon>Dactylosporangium</taxon>
    </lineage>
</organism>
<proteinExistence type="predicted"/>
<sequence length="432" mass="46119">MTADTGPWAPATLLAAYLARVDWAQVAVLDTPRYAPDYLPAAVADQMPWDRFRDLAPTIAQTPVAGTALEALVVPKTVTWSDRDINIFVGAPATPDAPNAVPLRSMLDLGAAAFIAVFGWHIVVARRVSAALGRDVYVTHGFNPTDTAPDAHSVAAKFHTHIHVPDLTHRRPVRPAELTHFERLALIEPCASIATDLVRHCLTTCGSADTSVVCRWTVTGGFGHVSISTPLDGRLDEDLCCLHAVLAVLHDRYHELVGVFTDGQVEQATGHCRFVPVAPAERLRRLDAFEAICQVRWSAESLAVLRHLANRLVPATARDTPRSTRIRSAAQAWLAKGLSGALNLVVPADGSTLRIDFAPRVISTSGATKVISVGPTLIRKAQGAATAGQRQRLRDFEQLVVAATSGTPDIPSQGRSPSSATSSSPARPGSSA</sequence>
<dbReference type="RefSeq" id="WP_380027599.1">
    <property type="nucleotide sequence ID" value="NZ_JBHMCA010000019.1"/>
</dbReference>
<evidence type="ECO:0000313" key="3">
    <source>
        <dbReference type="Proteomes" id="UP001589608"/>
    </source>
</evidence>
<evidence type="ECO:0000256" key="1">
    <source>
        <dbReference type="SAM" id="MobiDB-lite"/>
    </source>
</evidence>
<gene>
    <name evidence="2" type="ORF">ACFFTR_08480</name>
</gene>
<feature type="region of interest" description="Disordered" evidence="1">
    <location>
        <begin position="404"/>
        <end position="432"/>
    </location>
</feature>
<feature type="compositionally biased region" description="Low complexity" evidence="1">
    <location>
        <begin position="411"/>
        <end position="432"/>
    </location>
</feature>
<reference evidence="2 3" key="1">
    <citation type="submission" date="2024-09" db="EMBL/GenBank/DDBJ databases">
        <authorList>
            <person name="Sun Q."/>
            <person name="Mori K."/>
        </authorList>
    </citation>
    <scope>NUCLEOTIDE SEQUENCE [LARGE SCALE GENOMIC DNA]</scope>
    <source>
        <strain evidence="2 3">JCM 3307</strain>
    </source>
</reference>
<evidence type="ECO:0000313" key="2">
    <source>
        <dbReference type="EMBL" id="MFB9443118.1"/>
    </source>
</evidence>
<accession>A0ABV5M2Z6</accession>
<dbReference type="Proteomes" id="UP001589608">
    <property type="component" value="Unassembled WGS sequence"/>
</dbReference>
<protein>
    <submittedName>
        <fullName evidence="2">Uncharacterized protein</fullName>
    </submittedName>
</protein>
<dbReference type="EMBL" id="JBHMCA010000019">
    <property type="protein sequence ID" value="MFB9443118.1"/>
    <property type="molecule type" value="Genomic_DNA"/>
</dbReference>